<evidence type="ECO:0000313" key="3">
    <source>
        <dbReference type="Proteomes" id="UP000037035"/>
    </source>
</evidence>
<gene>
    <name evidence="2" type="ORF">VP01_360g2</name>
</gene>
<dbReference type="STRING" id="27349.A0A0L6UV34"/>
<dbReference type="Proteomes" id="UP000037035">
    <property type="component" value="Unassembled WGS sequence"/>
</dbReference>
<evidence type="ECO:0000256" key="1">
    <source>
        <dbReference type="SAM" id="MobiDB-lite"/>
    </source>
</evidence>
<dbReference type="AlphaFoldDB" id="A0A0L6UV34"/>
<keyword evidence="3" id="KW-1185">Reference proteome</keyword>
<protein>
    <submittedName>
        <fullName evidence="2">Uncharacterized protein</fullName>
    </submittedName>
</protein>
<name>A0A0L6UV34_9BASI</name>
<organism evidence="2 3">
    <name type="scientific">Puccinia sorghi</name>
    <dbReference type="NCBI Taxonomy" id="27349"/>
    <lineage>
        <taxon>Eukaryota</taxon>
        <taxon>Fungi</taxon>
        <taxon>Dikarya</taxon>
        <taxon>Basidiomycota</taxon>
        <taxon>Pucciniomycotina</taxon>
        <taxon>Pucciniomycetes</taxon>
        <taxon>Pucciniales</taxon>
        <taxon>Pucciniaceae</taxon>
        <taxon>Puccinia</taxon>
    </lineage>
</organism>
<evidence type="ECO:0000313" key="2">
    <source>
        <dbReference type="EMBL" id="KNZ52339.1"/>
    </source>
</evidence>
<proteinExistence type="predicted"/>
<feature type="region of interest" description="Disordered" evidence="1">
    <location>
        <begin position="1"/>
        <end position="137"/>
    </location>
</feature>
<dbReference type="EMBL" id="LAVV01008624">
    <property type="protein sequence ID" value="KNZ52339.1"/>
    <property type="molecule type" value="Genomic_DNA"/>
</dbReference>
<sequence>MDKQLGFTVGAMEGVGGGYKSQQMDETRLARTMSGSEYGFKSSSEAHTVSRLGDPSLNGSSTLASGPVGHPVSQNGSGLGKLIRRGTGTILSHNSGSSRNSYHGGNNPVSGHHNISGNPPSSDRRSILGIRFGSRQK</sequence>
<reference evidence="2 3" key="1">
    <citation type="submission" date="2015-08" db="EMBL/GenBank/DDBJ databases">
        <title>Next Generation Sequencing and Analysis of the Genome of Puccinia sorghi L Schw, the Causal Agent of Maize Common Rust.</title>
        <authorList>
            <person name="Rochi L."/>
            <person name="Burguener G."/>
            <person name="Darino M."/>
            <person name="Turjanski A."/>
            <person name="Kreff E."/>
            <person name="Dieguez M.J."/>
            <person name="Sacco F."/>
        </authorList>
    </citation>
    <scope>NUCLEOTIDE SEQUENCE [LARGE SCALE GENOMIC DNA]</scope>
    <source>
        <strain evidence="2 3">RO10H11247</strain>
    </source>
</reference>
<accession>A0A0L6UV34</accession>
<dbReference type="VEuPathDB" id="FungiDB:VP01_360g2"/>
<comment type="caution">
    <text evidence="2">The sequence shown here is derived from an EMBL/GenBank/DDBJ whole genome shotgun (WGS) entry which is preliminary data.</text>
</comment>
<feature type="compositionally biased region" description="Polar residues" evidence="1">
    <location>
        <begin position="89"/>
        <end position="121"/>
    </location>
</feature>